<protein>
    <submittedName>
        <fullName evidence="2">Uncharacterized protein</fullName>
    </submittedName>
</protein>
<dbReference type="RefSeq" id="WP_124985367.1">
    <property type="nucleotide sequence ID" value="NZ_CP034160.1"/>
</dbReference>
<sequence length="59" mass="6756">MKTSGDTAGHEIAKGDEKDRNRRNALEALEIAKTQQAAKKGSYVFDTKRKAYFFKQYNE</sequence>
<dbReference type="Proteomes" id="UP000272316">
    <property type="component" value="Chromosome"/>
</dbReference>
<proteinExistence type="predicted"/>
<name>A0A3G8Z8H9_9FLAO</name>
<evidence type="ECO:0000313" key="2">
    <source>
        <dbReference type="EMBL" id="AZI53872.1"/>
    </source>
</evidence>
<dbReference type="AlphaFoldDB" id="A0A3G8Z8H9"/>
<gene>
    <name evidence="2" type="ORF">EIB75_00760</name>
</gene>
<feature type="region of interest" description="Disordered" evidence="1">
    <location>
        <begin position="1"/>
        <end position="21"/>
    </location>
</feature>
<accession>A0A3G8Z8H9</accession>
<dbReference type="KEGG" id="eva:EIB75_00760"/>
<evidence type="ECO:0000256" key="1">
    <source>
        <dbReference type="SAM" id="MobiDB-lite"/>
    </source>
</evidence>
<organism evidence="2 3">
    <name type="scientific">Epilithonimonas vandammei</name>
    <dbReference type="NCBI Taxonomy" id="2487072"/>
    <lineage>
        <taxon>Bacteria</taxon>
        <taxon>Pseudomonadati</taxon>
        <taxon>Bacteroidota</taxon>
        <taxon>Flavobacteriia</taxon>
        <taxon>Flavobacteriales</taxon>
        <taxon>Weeksellaceae</taxon>
        <taxon>Chryseobacterium group</taxon>
        <taxon>Epilithonimonas</taxon>
    </lineage>
</organism>
<evidence type="ECO:0000313" key="3">
    <source>
        <dbReference type="Proteomes" id="UP000272316"/>
    </source>
</evidence>
<reference evidence="3" key="1">
    <citation type="submission" date="2018-11" db="EMBL/GenBank/DDBJ databases">
        <title>Proposal to divide the Flavobacteriaceae and reorganize its genera based on Amino Acid Identity values calculated from whole genome sequences.</title>
        <authorList>
            <person name="Nicholson A.C."/>
            <person name="Gulvik C.A."/>
            <person name="Whitney A.M."/>
            <person name="Sheth M."/>
            <person name="Batra D."/>
            <person name="Pryor J."/>
            <person name="Bernardet J.-F."/>
            <person name="Hugo C."/>
            <person name="Kampfer P."/>
            <person name="Newman J.D."/>
            <person name="McQuiston J.R."/>
        </authorList>
    </citation>
    <scope>NUCLEOTIDE SEQUENCE [LARGE SCALE GENOMIC DNA]</scope>
    <source>
        <strain evidence="3">H6466</strain>
    </source>
</reference>
<feature type="compositionally biased region" description="Basic and acidic residues" evidence="1">
    <location>
        <begin position="8"/>
        <end position="21"/>
    </location>
</feature>
<dbReference type="EMBL" id="CP034160">
    <property type="protein sequence ID" value="AZI53872.1"/>
    <property type="molecule type" value="Genomic_DNA"/>
</dbReference>